<protein>
    <recommendedName>
        <fullName evidence="3">F-box domain-containing protein</fullName>
    </recommendedName>
</protein>
<dbReference type="EMBL" id="JALJOQ010000021">
    <property type="protein sequence ID" value="KAK9809371.1"/>
    <property type="molecule type" value="Genomic_DNA"/>
</dbReference>
<accession>A0AAW1PLG8</accession>
<evidence type="ECO:0000313" key="1">
    <source>
        <dbReference type="EMBL" id="KAK9809371.1"/>
    </source>
</evidence>
<name>A0AAW1PLG8_9CHLO</name>
<dbReference type="AlphaFoldDB" id="A0AAW1PLG8"/>
<organism evidence="1 2">
    <name type="scientific">Symbiochloris irregularis</name>
    <dbReference type="NCBI Taxonomy" id="706552"/>
    <lineage>
        <taxon>Eukaryota</taxon>
        <taxon>Viridiplantae</taxon>
        <taxon>Chlorophyta</taxon>
        <taxon>core chlorophytes</taxon>
        <taxon>Trebouxiophyceae</taxon>
        <taxon>Trebouxiales</taxon>
        <taxon>Trebouxiaceae</taxon>
        <taxon>Symbiochloris</taxon>
    </lineage>
</organism>
<gene>
    <name evidence="1" type="ORF">WJX73_009171</name>
</gene>
<keyword evidence="2" id="KW-1185">Reference proteome</keyword>
<proteinExistence type="predicted"/>
<comment type="caution">
    <text evidence="1">The sequence shown here is derived from an EMBL/GenBank/DDBJ whole genome shotgun (WGS) entry which is preliminary data.</text>
</comment>
<evidence type="ECO:0000313" key="2">
    <source>
        <dbReference type="Proteomes" id="UP001465755"/>
    </source>
</evidence>
<dbReference type="Proteomes" id="UP001465755">
    <property type="component" value="Unassembled WGS sequence"/>
</dbReference>
<reference evidence="1 2" key="1">
    <citation type="journal article" date="2024" name="Nat. Commun.">
        <title>Phylogenomics reveals the evolutionary origins of lichenization in chlorophyte algae.</title>
        <authorList>
            <person name="Puginier C."/>
            <person name="Libourel C."/>
            <person name="Otte J."/>
            <person name="Skaloud P."/>
            <person name="Haon M."/>
            <person name="Grisel S."/>
            <person name="Petersen M."/>
            <person name="Berrin J.G."/>
            <person name="Delaux P.M."/>
            <person name="Dal Grande F."/>
            <person name="Keller J."/>
        </authorList>
    </citation>
    <scope>NUCLEOTIDE SEQUENCE [LARGE SCALE GENOMIC DNA]</scope>
    <source>
        <strain evidence="1 2">SAG 2036</strain>
    </source>
</reference>
<sequence length="206" mass="22512">MHRALGRNDGVLSLPSSVAELALLPLLEAKDLLALACSSKALMQLVYAAPVPLWEAAARRTLPAAHPLPGPTTRQTVQRALQLYHSTECSIKSGAAMHGRIAINQLRFSSTGAYLAVVQQHYVSLYEIAFILEKSDNPGDCDDFYHEELCAANISDGSMQRWDFQQHLSGESKEAKALSPHITTVFPVCFSVAIQFVPGCRQHLLS</sequence>
<evidence type="ECO:0008006" key="3">
    <source>
        <dbReference type="Google" id="ProtNLM"/>
    </source>
</evidence>